<evidence type="ECO:0000256" key="4">
    <source>
        <dbReference type="SAM" id="Phobius"/>
    </source>
</evidence>
<gene>
    <name evidence="7" type="ORF">J2Z37_002455</name>
</gene>
<sequence>MKKLILLIGWLLVCILWSPFVEADESLQDQIDHTPEGATLEVGAMSFEGNLVIRKAIHLKGAGPDQTFINGDGTGNVITIEAPGVHLENMSVRNSSFNRNSSEEYAAIKIRSNQNIVEDIRITDSYHGVYLSQAHDNVVRRVTVTGRGSGEIAGQGNGIMVYYSNKNQIQENQISDTRDGIFFDYSNENEVTGNDITQTRYGLHYMYSDRNRLTKNKFHSNIGGAAIMHSRGTILEDNQFSLNQGSRAFGVLLQSCDDTQVTGNQFFQNGRGMVIDQSQRNHIEANMIFHNQIGIELWASSMEQVFARNRFVKNTSPVITIGGLSNNRWSENQKGNYWGQEFPLADLDQNGIGDSPLVYESTLNKLIEKNELVYLFLNSPAIDIYETLGKFLNQQEVMVNDANPLLDNSEKPSFSWLWGIAVLGMGGIWYHSKRRKKT</sequence>
<dbReference type="SUPFAM" id="SSF51126">
    <property type="entry name" value="Pectin lyase-like"/>
    <property type="match status" value="1"/>
</dbReference>
<dbReference type="InterPro" id="IPR011050">
    <property type="entry name" value="Pectin_lyase_fold/virulence"/>
</dbReference>
<comment type="pathway">
    <text evidence="1">Protein modification; protein ubiquitination.</text>
</comment>
<feature type="domain" description="Periplasmic copper-binding protein NosD beta helix" evidence="6">
    <location>
        <begin position="155"/>
        <end position="340"/>
    </location>
</feature>
<evidence type="ECO:0000313" key="7">
    <source>
        <dbReference type="EMBL" id="MBP1932454.1"/>
    </source>
</evidence>
<dbReference type="InterPro" id="IPR022441">
    <property type="entry name" value="Para_beta_helix_rpt-2"/>
</dbReference>
<evidence type="ECO:0000256" key="3">
    <source>
        <dbReference type="ARBA" id="ARBA00022786"/>
    </source>
</evidence>
<proteinExistence type="predicted"/>
<dbReference type="NCBIfam" id="TIGR03804">
    <property type="entry name" value="para_beta_helix"/>
    <property type="match status" value="2"/>
</dbReference>
<dbReference type="InterPro" id="IPR026464">
    <property type="entry name" value="NosD_copper_fam"/>
</dbReference>
<keyword evidence="3" id="KW-0833">Ubl conjugation pathway</keyword>
<evidence type="ECO:0000256" key="2">
    <source>
        <dbReference type="ARBA" id="ARBA00022737"/>
    </source>
</evidence>
<accession>A0ABS4GQC9</accession>
<keyword evidence="5" id="KW-0732">Signal</keyword>
<evidence type="ECO:0000259" key="6">
    <source>
        <dbReference type="Pfam" id="PF05048"/>
    </source>
</evidence>
<dbReference type="Gene3D" id="2.160.20.10">
    <property type="entry name" value="Single-stranded right-handed beta-helix, Pectin lyase-like"/>
    <property type="match status" value="2"/>
</dbReference>
<evidence type="ECO:0000256" key="5">
    <source>
        <dbReference type="SAM" id="SignalP"/>
    </source>
</evidence>
<keyword evidence="8" id="KW-1185">Reference proteome</keyword>
<dbReference type="InterPro" id="IPR051550">
    <property type="entry name" value="SCF-Subunits/Alg-Epimerases"/>
</dbReference>
<dbReference type="PANTHER" id="PTHR22990">
    <property type="entry name" value="F-BOX ONLY PROTEIN"/>
    <property type="match status" value="1"/>
</dbReference>
<dbReference type="SMART" id="SM00710">
    <property type="entry name" value="PbH1"/>
    <property type="match status" value="8"/>
</dbReference>
<dbReference type="NCBIfam" id="TIGR04247">
    <property type="entry name" value="NosD_copper_fam"/>
    <property type="match status" value="1"/>
</dbReference>
<feature type="transmembrane region" description="Helical" evidence="4">
    <location>
        <begin position="413"/>
        <end position="430"/>
    </location>
</feature>
<keyword evidence="4" id="KW-1133">Transmembrane helix</keyword>
<keyword evidence="4" id="KW-0472">Membrane</keyword>
<dbReference type="InterPro" id="IPR006626">
    <property type="entry name" value="PbH1"/>
</dbReference>
<evidence type="ECO:0000313" key="8">
    <source>
        <dbReference type="Proteomes" id="UP001519343"/>
    </source>
</evidence>
<dbReference type="PANTHER" id="PTHR22990:SF15">
    <property type="entry name" value="F-BOX ONLY PROTEIN 10"/>
    <property type="match status" value="1"/>
</dbReference>
<dbReference type="Proteomes" id="UP001519343">
    <property type="component" value="Unassembled WGS sequence"/>
</dbReference>
<feature type="chain" id="PRO_5045875072" evidence="5">
    <location>
        <begin position="24"/>
        <end position="438"/>
    </location>
</feature>
<name>A0ABS4GQC9_9BACL</name>
<keyword evidence="4" id="KW-0812">Transmembrane</keyword>
<dbReference type="EMBL" id="JAGGKT010000006">
    <property type="protein sequence ID" value="MBP1932454.1"/>
    <property type="molecule type" value="Genomic_DNA"/>
</dbReference>
<dbReference type="InterPro" id="IPR007742">
    <property type="entry name" value="NosD_dom"/>
</dbReference>
<keyword evidence="2" id="KW-0677">Repeat</keyword>
<dbReference type="Pfam" id="PF05048">
    <property type="entry name" value="NosD"/>
    <property type="match status" value="1"/>
</dbReference>
<evidence type="ECO:0000256" key="1">
    <source>
        <dbReference type="ARBA" id="ARBA00004906"/>
    </source>
</evidence>
<comment type="caution">
    <text evidence="7">The sequence shown here is derived from an EMBL/GenBank/DDBJ whole genome shotgun (WGS) entry which is preliminary data.</text>
</comment>
<dbReference type="InterPro" id="IPR012334">
    <property type="entry name" value="Pectin_lyas_fold"/>
</dbReference>
<protein>
    <submittedName>
        <fullName evidence="7">Nitrous oxidase accessory protein</fullName>
    </submittedName>
</protein>
<dbReference type="RefSeq" id="WP_209810492.1">
    <property type="nucleotide sequence ID" value="NZ_JAGGKT010000006.1"/>
</dbReference>
<reference evidence="7 8" key="1">
    <citation type="submission" date="2021-03" db="EMBL/GenBank/DDBJ databases">
        <title>Genomic Encyclopedia of Type Strains, Phase IV (KMG-IV): sequencing the most valuable type-strain genomes for metagenomic binning, comparative biology and taxonomic classification.</title>
        <authorList>
            <person name="Goeker M."/>
        </authorList>
    </citation>
    <scope>NUCLEOTIDE SEQUENCE [LARGE SCALE GENOMIC DNA]</scope>
    <source>
        <strain evidence="7 8">DSM 24738</strain>
    </source>
</reference>
<feature type="signal peptide" evidence="5">
    <location>
        <begin position="1"/>
        <end position="23"/>
    </location>
</feature>
<organism evidence="7 8">
    <name type="scientific">Ammoniphilus resinae</name>
    <dbReference type="NCBI Taxonomy" id="861532"/>
    <lineage>
        <taxon>Bacteria</taxon>
        <taxon>Bacillati</taxon>
        <taxon>Bacillota</taxon>
        <taxon>Bacilli</taxon>
        <taxon>Bacillales</taxon>
        <taxon>Paenibacillaceae</taxon>
        <taxon>Aneurinibacillus group</taxon>
        <taxon>Ammoniphilus</taxon>
    </lineage>
</organism>